<reference evidence="2 3" key="1">
    <citation type="submission" date="2019-09" db="EMBL/GenBank/DDBJ databases">
        <title>Phylogeny of genus Pseudoclavibacter and closely related genus.</title>
        <authorList>
            <person name="Li Y."/>
        </authorList>
    </citation>
    <scope>NUCLEOTIDE SEQUENCE [LARGE SCALE GENOMIC DNA]</scope>
    <source>
        <strain evidence="2 3">DSM 23821</strain>
    </source>
</reference>
<evidence type="ECO:0000256" key="1">
    <source>
        <dbReference type="SAM" id="Phobius"/>
    </source>
</evidence>
<accession>A0A7J5C188</accession>
<feature type="transmembrane region" description="Helical" evidence="1">
    <location>
        <begin position="72"/>
        <end position="99"/>
    </location>
</feature>
<dbReference type="AlphaFoldDB" id="A0A7J5C188"/>
<evidence type="ECO:0000313" key="2">
    <source>
        <dbReference type="EMBL" id="KAB1662263.1"/>
    </source>
</evidence>
<comment type="caution">
    <text evidence="2">The sequence shown here is derived from an EMBL/GenBank/DDBJ whole genome shotgun (WGS) entry which is preliminary data.</text>
</comment>
<dbReference type="RefSeq" id="WP_158039201.1">
    <property type="nucleotide sequence ID" value="NZ_JACCFV010000001.1"/>
</dbReference>
<dbReference type="Proteomes" id="UP000467240">
    <property type="component" value="Unassembled WGS sequence"/>
</dbReference>
<protein>
    <submittedName>
        <fullName evidence="2">Uncharacterized protein</fullName>
    </submittedName>
</protein>
<keyword evidence="1" id="KW-1133">Transmembrane helix</keyword>
<sequence length="149" mass="14853">MASVRTGVLVAILTGALVFAGWGMTSLAIDRDVVPEEGTATLVGPAMLVATMVVAGIGAARESARARATRHVSWAGSAGWAVVAWFAFSLTALAGATLGGLPVEAGTPVGFALRHATDAFALVVVLAVFGCVAGAAVLARSGTDTSDRT</sequence>
<feature type="transmembrane region" description="Helical" evidence="1">
    <location>
        <begin position="119"/>
        <end position="139"/>
    </location>
</feature>
<keyword evidence="1" id="KW-0812">Transmembrane</keyword>
<keyword evidence="3" id="KW-1185">Reference proteome</keyword>
<gene>
    <name evidence="2" type="ORF">F8O01_02045</name>
</gene>
<dbReference type="EMBL" id="WBJZ01000002">
    <property type="protein sequence ID" value="KAB1662263.1"/>
    <property type="molecule type" value="Genomic_DNA"/>
</dbReference>
<evidence type="ECO:0000313" key="3">
    <source>
        <dbReference type="Proteomes" id="UP000467240"/>
    </source>
</evidence>
<name>A0A7J5C188_9MICO</name>
<keyword evidence="1" id="KW-0472">Membrane</keyword>
<proteinExistence type="predicted"/>
<organism evidence="2 3">
    <name type="scientific">Pseudoclavibacter chungangensis</name>
    <dbReference type="NCBI Taxonomy" id="587635"/>
    <lineage>
        <taxon>Bacteria</taxon>
        <taxon>Bacillati</taxon>
        <taxon>Actinomycetota</taxon>
        <taxon>Actinomycetes</taxon>
        <taxon>Micrococcales</taxon>
        <taxon>Microbacteriaceae</taxon>
        <taxon>Pseudoclavibacter</taxon>
    </lineage>
</organism>
<feature type="transmembrane region" description="Helical" evidence="1">
    <location>
        <begin position="38"/>
        <end position="60"/>
    </location>
</feature>